<dbReference type="AlphaFoldDB" id="A0A0N4V1Y9"/>
<feature type="region of interest" description="Disordered" evidence="9">
    <location>
        <begin position="530"/>
        <end position="586"/>
    </location>
</feature>
<feature type="signal peptide" evidence="10">
    <location>
        <begin position="1"/>
        <end position="17"/>
    </location>
</feature>
<evidence type="ECO:0000313" key="12">
    <source>
        <dbReference type="EMBL" id="VDD88558.1"/>
    </source>
</evidence>
<name>A0A0N4V1Y9_ENTVE</name>
<evidence type="ECO:0000256" key="10">
    <source>
        <dbReference type="SAM" id="SignalP"/>
    </source>
</evidence>
<evidence type="ECO:0000256" key="4">
    <source>
        <dbReference type="ARBA" id="ARBA00022771"/>
    </source>
</evidence>
<evidence type="ECO:0000256" key="8">
    <source>
        <dbReference type="PROSITE-ProRule" id="PRU00504"/>
    </source>
</evidence>
<feature type="domain" description="B box-type" evidence="11">
    <location>
        <begin position="230"/>
        <end position="271"/>
    </location>
</feature>
<dbReference type="Gene3D" id="3.30.40.10">
    <property type="entry name" value="Zinc/RING finger domain, C3HC4 (zinc finger)"/>
    <property type="match status" value="1"/>
</dbReference>
<evidence type="ECO:0000259" key="11">
    <source>
        <dbReference type="PROSITE" id="PS50119"/>
    </source>
</evidence>
<keyword evidence="6" id="KW-0862">Zinc</keyword>
<evidence type="ECO:0000313" key="14">
    <source>
        <dbReference type="WBParaSite" id="EVEC_0000399301-mRNA-1"/>
    </source>
</evidence>
<reference evidence="14" key="1">
    <citation type="submission" date="2017-02" db="UniProtKB">
        <authorList>
            <consortium name="WormBaseParasite"/>
        </authorList>
    </citation>
    <scope>IDENTIFICATION</scope>
</reference>
<dbReference type="Proteomes" id="UP000274131">
    <property type="component" value="Unassembled WGS sequence"/>
</dbReference>
<dbReference type="SUPFAM" id="SSF57845">
    <property type="entry name" value="B-box zinc-binding domain"/>
    <property type="match status" value="1"/>
</dbReference>
<dbReference type="STRING" id="51028.A0A0N4V1Y9"/>
<dbReference type="SMART" id="SM00336">
    <property type="entry name" value="BBOX"/>
    <property type="match status" value="2"/>
</dbReference>
<dbReference type="Pfam" id="PF13445">
    <property type="entry name" value="zf-RING_UBOX"/>
    <property type="match status" value="1"/>
</dbReference>
<feature type="domain" description="B box-type" evidence="11">
    <location>
        <begin position="171"/>
        <end position="218"/>
    </location>
</feature>
<organism evidence="14">
    <name type="scientific">Enterobius vermicularis</name>
    <name type="common">Human pinworm</name>
    <dbReference type="NCBI Taxonomy" id="51028"/>
    <lineage>
        <taxon>Eukaryota</taxon>
        <taxon>Metazoa</taxon>
        <taxon>Ecdysozoa</taxon>
        <taxon>Nematoda</taxon>
        <taxon>Chromadorea</taxon>
        <taxon>Rhabditida</taxon>
        <taxon>Spirurina</taxon>
        <taxon>Oxyuridomorpha</taxon>
        <taxon>Oxyuroidea</taxon>
        <taxon>Oxyuridae</taxon>
        <taxon>Enterobius</taxon>
    </lineage>
</organism>
<evidence type="ECO:0000256" key="3">
    <source>
        <dbReference type="ARBA" id="ARBA00022737"/>
    </source>
</evidence>
<dbReference type="PROSITE" id="PS00518">
    <property type="entry name" value="ZF_RING_1"/>
    <property type="match status" value="1"/>
</dbReference>
<evidence type="ECO:0000256" key="9">
    <source>
        <dbReference type="SAM" id="MobiDB-lite"/>
    </source>
</evidence>
<keyword evidence="3" id="KW-0677">Repeat</keyword>
<feature type="compositionally biased region" description="Polar residues" evidence="9">
    <location>
        <begin position="563"/>
        <end position="586"/>
    </location>
</feature>
<evidence type="ECO:0000256" key="1">
    <source>
        <dbReference type="ARBA" id="ARBA00022553"/>
    </source>
</evidence>
<evidence type="ECO:0000256" key="7">
    <source>
        <dbReference type="PROSITE-ProRule" id="PRU00024"/>
    </source>
</evidence>
<dbReference type="GO" id="GO:0008270">
    <property type="term" value="F:zinc ion binding"/>
    <property type="evidence" value="ECO:0007669"/>
    <property type="project" value="UniProtKB-KW"/>
</dbReference>
<sequence length="1029" mass="112226">MLLLLLLLWFLSGRLDGGGAAAAVVADDGNDVIMVEEHLQDSPPSLNGEKSSEEGPRSADSSPLLDTAPLPSSDDPMCPYCAKPFRKPRVLDCLHSMCEDCIIAQIGDGEAARSGNVASSTDCVLENTSQSRPTPPGMIRCSESHVGNDERFVSQMLLDYVRLHNNDCLKDSARSCRACKSEQPAIAVCKECSSDLCKNCVQAHRDMKLFDGHHVYTYDELSSKSFELPREPVTCLKHIQIPCTILCATCEVLICQYCQLDHSDGHSLVNVDERVGKLVKNELMKAANSAALKSKEGEETCSSIPKQQQTLADQYDSAVNAIEDLFSDITRAVDEVKSKVMKDLDTERDSSEAKLEDYSRRFHATIAKITDAVAFTNRLVDQGTELEVLASRKKVLQQLTLLMHSMPDMNSITQLSFERPTYKDIVNGLYKIVGRVARQDSLNNTKSEAFLNSLRDEPRNFKQLPPVISPFQIQTSSILVTPSDSSPARLPNTSVITSKPSTTHIKPTASSAFSAYVAGPGAIGMERRHKSGTLSATNSNSDFSNGWPPSSLPPEPPTPSPPNDFSANHSTVTSGESSVYNWPPSSNPPLVSESSGLIRPVASTLPSNVISSNLLAQQLATKMSSVLGVQAAGNVWANSQAAVVGAQLPNNGFGASLRQRQSYPSLCDSLADTAACRMIPTGVFDPLAPGLGRQSQCVTPEQVPLGQNILHERQLLPVGILSTWRSSAPKNNAAASDLRLLWQTGGLGYGPGQFNTPNGFCLGLDDEILVADTNNHRIQVLSKTNKVLVSFGISGSEEGHLCYPKKVVAYRSYYNQGYIVVDKGEAKARLQLFSRKGEFIRRIVAPFIDYVAAIAVNESAQVVIFSGGSIMFVLDIEQDSASVLKWADCSKYVSEPSDVAIFEGLYYVTDYKQHRVVVFNIEGEMIRTFGSMETTPYPIGIDISKEGDVLVADSHGNHFHILAFSKSGQKVQDFECTQIKVSRCVGVRITSEGWIVSLSKHNHNVLLFDTLFLDHLHHWGQPFGGNELQ</sequence>
<dbReference type="PROSITE" id="PS51125">
    <property type="entry name" value="NHL"/>
    <property type="match status" value="1"/>
</dbReference>
<dbReference type="GO" id="GO:0061630">
    <property type="term" value="F:ubiquitin protein ligase activity"/>
    <property type="evidence" value="ECO:0007669"/>
    <property type="project" value="TreeGrafter"/>
</dbReference>
<dbReference type="InterPro" id="IPR003649">
    <property type="entry name" value="Bbox_C"/>
</dbReference>
<dbReference type="InterPro" id="IPR027370">
    <property type="entry name" value="Znf-RING_euk"/>
</dbReference>
<dbReference type="GO" id="GO:0005654">
    <property type="term" value="C:nucleoplasm"/>
    <property type="evidence" value="ECO:0007669"/>
    <property type="project" value="TreeGrafter"/>
</dbReference>
<dbReference type="InterPro" id="IPR000315">
    <property type="entry name" value="Znf_B-box"/>
</dbReference>
<dbReference type="SUPFAM" id="SSF101898">
    <property type="entry name" value="NHL repeat"/>
    <property type="match status" value="1"/>
</dbReference>
<dbReference type="Gene3D" id="3.30.160.60">
    <property type="entry name" value="Classic Zinc Finger"/>
    <property type="match status" value="1"/>
</dbReference>
<keyword evidence="2" id="KW-0479">Metal-binding</keyword>
<dbReference type="PANTHER" id="PTHR25462:SF296">
    <property type="entry name" value="MEIOTIC P26, ISOFORM F"/>
    <property type="match status" value="1"/>
</dbReference>
<feature type="compositionally biased region" description="Pro residues" evidence="9">
    <location>
        <begin position="550"/>
        <end position="562"/>
    </location>
</feature>
<evidence type="ECO:0000256" key="6">
    <source>
        <dbReference type="ARBA" id="ARBA00022833"/>
    </source>
</evidence>
<evidence type="ECO:0000313" key="13">
    <source>
        <dbReference type="Proteomes" id="UP000274131"/>
    </source>
</evidence>
<keyword evidence="1" id="KW-0597">Phosphoprotein</keyword>
<keyword evidence="10" id="KW-0732">Signal</keyword>
<evidence type="ECO:0000256" key="2">
    <source>
        <dbReference type="ARBA" id="ARBA00022723"/>
    </source>
</evidence>
<dbReference type="Pfam" id="PF01436">
    <property type="entry name" value="NHL"/>
    <property type="match status" value="1"/>
</dbReference>
<dbReference type="WBParaSite" id="EVEC_0000399301-mRNA-1">
    <property type="protein sequence ID" value="EVEC_0000399301-mRNA-1"/>
    <property type="gene ID" value="EVEC_0000399301"/>
</dbReference>
<dbReference type="InterPro" id="IPR017907">
    <property type="entry name" value="Znf_RING_CS"/>
</dbReference>
<keyword evidence="4 7" id="KW-0863">Zinc-finger</keyword>
<dbReference type="Gene3D" id="2.120.10.30">
    <property type="entry name" value="TolB, C-terminal domain"/>
    <property type="match status" value="1"/>
</dbReference>
<gene>
    <name evidence="12" type="ORF">EVEC_LOCUS3701</name>
</gene>
<dbReference type="InterPro" id="IPR001258">
    <property type="entry name" value="NHL_repeat"/>
</dbReference>
<dbReference type="InterPro" id="IPR011042">
    <property type="entry name" value="6-blade_b-propeller_TolB-like"/>
</dbReference>
<dbReference type="PANTHER" id="PTHR25462">
    <property type="entry name" value="BONUS, ISOFORM C-RELATED"/>
    <property type="match status" value="1"/>
</dbReference>
<feature type="chain" id="PRO_5043122603" evidence="10">
    <location>
        <begin position="18"/>
        <end position="1029"/>
    </location>
</feature>
<feature type="repeat" description="NHL" evidence="8">
    <location>
        <begin position="743"/>
        <end position="784"/>
    </location>
</feature>
<dbReference type="InterPro" id="IPR013083">
    <property type="entry name" value="Znf_RING/FYVE/PHD"/>
</dbReference>
<dbReference type="InterPro" id="IPR047153">
    <property type="entry name" value="TRIM45/56/19-like"/>
</dbReference>
<protein>
    <submittedName>
        <fullName evidence="14">B box-type domain-containing protein</fullName>
    </submittedName>
</protein>
<dbReference type="SMART" id="SM00502">
    <property type="entry name" value="BBC"/>
    <property type="match status" value="1"/>
</dbReference>
<accession>A0A0N4V1Y9</accession>
<reference evidence="12 13" key="2">
    <citation type="submission" date="2018-10" db="EMBL/GenBank/DDBJ databases">
        <authorList>
            <consortium name="Pathogen Informatics"/>
        </authorList>
    </citation>
    <scope>NUCLEOTIDE SEQUENCE [LARGE SCALE GENOMIC DNA]</scope>
</reference>
<proteinExistence type="predicted"/>
<dbReference type="PROSITE" id="PS50119">
    <property type="entry name" value="ZF_BBOX"/>
    <property type="match status" value="2"/>
</dbReference>
<dbReference type="EMBL" id="UXUI01007660">
    <property type="protein sequence ID" value="VDD88558.1"/>
    <property type="molecule type" value="Genomic_DNA"/>
</dbReference>
<feature type="region of interest" description="Disordered" evidence="9">
    <location>
        <begin position="481"/>
        <end position="504"/>
    </location>
</feature>
<feature type="compositionally biased region" description="Polar residues" evidence="9">
    <location>
        <begin position="532"/>
        <end position="544"/>
    </location>
</feature>
<keyword evidence="13" id="KW-1185">Reference proteome</keyword>
<evidence type="ECO:0000256" key="5">
    <source>
        <dbReference type="ARBA" id="ARBA00022786"/>
    </source>
</evidence>
<dbReference type="SUPFAM" id="SSF57850">
    <property type="entry name" value="RING/U-box"/>
    <property type="match status" value="1"/>
</dbReference>
<keyword evidence="5" id="KW-0833">Ubl conjugation pathway</keyword>
<dbReference type="CDD" id="cd14959">
    <property type="entry name" value="NHL_brat_like"/>
    <property type="match status" value="1"/>
</dbReference>
<dbReference type="OrthoDB" id="342730at2759"/>
<feature type="region of interest" description="Disordered" evidence="9">
    <location>
        <begin position="39"/>
        <end position="71"/>
    </location>
</feature>